<feature type="transmembrane region" description="Helical" evidence="8">
    <location>
        <begin position="69"/>
        <end position="86"/>
    </location>
</feature>
<dbReference type="Gene3D" id="1.20.1250.20">
    <property type="entry name" value="MFS general substrate transporter like domains"/>
    <property type="match status" value="2"/>
</dbReference>
<evidence type="ECO:0000313" key="10">
    <source>
        <dbReference type="EMBL" id="RAU17029.1"/>
    </source>
</evidence>
<proteinExistence type="predicted"/>
<dbReference type="OrthoDB" id="9150135at2"/>
<gene>
    <name evidence="10" type="ORF">DN062_15075</name>
</gene>
<keyword evidence="11" id="KW-1185">Reference proteome</keyword>
<evidence type="ECO:0000256" key="7">
    <source>
        <dbReference type="ARBA" id="ARBA00023136"/>
    </source>
</evidence>
<dbReference type="PANTHER" id="PTHR23522">
    <property type="entry name" value="BLL5896 PROTEIN"/>
    <property type="match status" value="1"/>
</dbReference>
<evidence type="ECO:0000256" key="5">
    <source>
        <dbReference type="ARBA" id="ARBA00022692"/>
    </source>
</evidence>
<feature type="domain" description="Major facilitator superfamily (MFS) profile" evidence="9">
    <location>
        <begin position="138"/>
        <end position="384"/>
    </location>
</feature>
<feature type="transmembrane region" description="Helical" evidence="8">
    <location>
        <begin position="7"/>
        <end position="26"/>
    </location>
</feature>
<name>A0A364NIS4_9GAMM</name>
<evidence type="ECO:0000313" key="11">
    <source>
        <dbReference type="Proteomes" id="UP000250744"/>
    </source>
</evidence>
<feature type="transmembrane region" description="Helical" evidence="8">
    <location>
        <begin position="194"/>
        <end position="214"/>
    </location>
</feature>
<feature type="transmembrane region" description="Helical" evidence="8">
    <location>
        <begin position="234"/>
        <end position="253"/>
    </location>
</feature>
<keyword evidence="2" id="KW-0813">Transport</keyword>
<feature type="transmembrane region" description="Helical" evidence="8">
    <location>
        <begin position="92"/>
        <end position="108"/>
    </location>
</feature>
<dbReference type="InterPro" id="IPR020846">
    <property type="entry name" value="MFS_dom"/>
</dbReference>
<comment type="caution">
    <text evidence="10">The sequence shown here is derived from an EMBL/GenBank/DDBJ whole genome shotgun (WGS) entry which is preliminary data.</text>
</comment>
<evidence type="ECO:0000256" key="1">
    <source>
        <dbReference type="ARBA" id="ARBA00004429"/>
    </source>
</evidence>
<comment type="subcellular location">
    <subcellularLocation>
        <location evidence="1">Cell inner membrane</location>
        <topology evidence="1">Multi-pass membrane protein</topology>
    </subcellularLocation>
</comment>
<protein>
    <submittedName>
        <fullName evidence="10">MFS transporter</fullName>
    </submittedName>
</protein>
<dbReference type="NCBIfam" id="NF037955">
    <property type="entry name" value="mfs"/>
    <property type="match status" value="1"/>
</dbReference>
<evidence type="ECO:0000256" key="6">
    <source>
        <dbReference type="ARBA" id="ARBA00022989"/>
    </source>
</evidence>
<keyword evidence="6 8" id="KW-1133">Transmembrane helix</keyword>
<dbReference type="InterPro" id="IPR036259">
    <property type="entry name" value="MFS_trans_sf"/>
</dbReference>
<evidence type="ECO:0000256" key="3">
    <source>
        <dbReference type="ARBA" id="ARBA00022475"/>
    </source>
</evidence>
<dbReference type="PANTHER" id="PTHR23522:SF10">
    <property type="entry name" value="3-PHENYLPROPIONIC ACID TRANSPORTER-RELATED"/>
    <property type="match status" value="1"/>
</dbReference>
<feature type="transmembrane region" description="Helical" evidence="8">
    <location>
        <begin position="265"/>
        <end position="283"/>
    </location>
</feature>
<organism evidence="10 11">
    <name type="scientific">Nitrincola tibetensis</name>
    <dbReference type="NCBI Taxonomy" id="2219697"/>
    <lineage>
        <taxon>Bacteria</taxon>
        <taxon>Pseudomonadati</taxon>
        <taxon>Pseudomonadota</taxon>
        <taxon>Gammaproteobacteria</taxon>
        <taxon>Oceanospirillales</taxon>
        <taxon>Oceanospirillaceae</taxon>
        <taxon>Nitrincola</taxon>
    </lineage>
</organism>
<dbReference type="InterPro" id="IPR026032">
    <property type="entry name" value="HcaT-like"/>
</dbReference>
<dbReference type="SUPFAM" id="SSF103473">
    <property type="entry name" value="MFS general substrate transporter"/>
    <property type="match status" value="1"/>
</dbReference>
<keyword evidence="4" id="KW-0997">Cell inner membrane</keyword>
<feature type="transmembrane region" description="Helical" evidence="8">
    <location>
        <begin position="129"/>
        <end position="148"/>
    </location>
</feature>
<feature type="transmembrane region" description="Helical" evidence="8">
    <location>
        <begin position="154"/>
        <end position="173"/>
    </location>
</feature>
<dbReference type="PIRSF" id="PIRSF004925">
    <property type="entry name" value="HcaT"/>
    <property type="match status" value="1"/>
</dbReference>
<dbReference type="InterPro" id="IPR024989">
    <property type="entry name" value="MFS_assoc_dom"/>
</dbReference>
<evidence type="ECO:0000256" key="2">
    <source>
        <dbReference type="ARBA" id="ARBA00022448"/>
    </source>
</evidence>
<reference evidence="10 11" key="1">
    <citation type="submission" date="2018-06" db="EMBL/GenBank/DDBJ databases">
        <title>Nitrincola tibetense sp. nov., isolated from Lake XuguoCo on Tibetan Plateau.</title>
        <authorList>
            <person name="Xing P."/>
        </authorList>
    </citation>
    <scope>NUCLEOTIDE SEQUENCE [LARGE SCALE GENOMIC DNA]</scope>
    <source>
        <strain evidence="11">xg18</strain>
    </source>
</reference>
<dbReference type="GO" id="GO:0015528">
    <property type="term" value="F:lactose:proton symporter activity"/>
    <property type="evidence" value="ECO:0007669"/>
    <property type="project" value="TreeGrafter"/>
</dbReference>
<feature type="transmembrane region" description="Helical" evidence="8">
    <location>
        <begin position="328"/>
        <end position="348"/>
    </location>
</feature>
<dbReference type="PROSITE" id="PS50850">
    <property type="entry name" value="MFS"/>
    <property type="match status" value="1"/>
</dbReference>
<feature type="transmembrane region" description="Helical" evidence="8">
    <location>
        <begin position="38"/>
        <end position="57"/>
    </location>
</feature>
<dbReference type="Pfam" id="PF12832">
    <property type="entry name" value="MFS_1_like"/>
    <property type="match status" value="1"/>
</dbReference>
<accession>A0A364NIS4</accession>
<dbReference type="AlphaFoldDB" id="A0A364NIS4"/>
<feature type="transmembrane region" description="Helical" evidence="8">
    <location>
        <begin position="354"/>
        <end position="374"/>
    </location>
</feature>
<feature type="transmembrane region" description="Helical" evidence="8">
    <location>
        <begin position="295"/>
        <end position="316"/>
    </location>
</feature>
<keyword evidence="3" id="KW-1003">Cell membrane</keyword>
<keyword evidence="5 8" id="KW-0812">Transmembrane</keyword>
<keyword evidence="7 8" id="KW-0472">Membrane</keyword>
<dbReference type="RefSeq" id="WP_112160133.1">
    <property type="nucleotide sequence ID" value="NZ_QKRX01000013.1"/>
</dbReference>
<dbReference type="EMBL" id="QKRX01000013">
    <property type="protein sequence ID" value="RAU17029.1"/>
    <property type="molecule type" value="Genomic_DNA"/>
</dbReference>
<dbReference type="Proteomes" id="UP000250744">
    <property type="component" value="Unassembled WGS sequence"/>
</dbReference>
<sequence length="384" mass="43156">MPYLRVSGFYFFYFALLGALIPYWSLYLESLHFDAQTIGLLMATLHISRIFAPNLWGWIADHTGQRVKVVQLGALMAWIVFIAIFWQGTALGVGLTMLAFSFFWNAVLPQFEMLTLKLLGKDKAKYSHIRLWGSVGFIFAVVLIGALLEVVTISILPWVLLMIMLLIWLNSLLIKTVKEVAVADLHDTRSMRHIIFTPQVQVFFLIFFLIQLGHGPYYTFYSLMMLDLGYSSVQVGWLWAVGVLAEVALFWMMPWIFKHFSLRRVMLISLALCVLRWMLIGLFSQQYWLMMLSQLLHAATFGSLHAVGIALVSHYFSPSTQGRGQALFSSAGFGAGGAAGAILSGVLWGVMGSATFYIAALVSLLGFGLAWVWIRPEKVLKLDS</sequence>
<evidence type="ECO:0000259" key="9">
    <source>
        <dbReference type="PROSITE" id="PS50850"/>
    </source>
</evidence>
<dbReference type="GO" id="GO:0005886">
    <property type="term" value="C:plasma membrane"/>
    <property type="evidence" value="ECO:0007669"/>
    <property type="project" value="UniProtKB-SubCell"/>
</dbReference>
<dbReference type="GO" id="GO:0030395">
    <property type="term" value="F:lactose binding"/>
    <property type="evidence" value="ECO:0007669"/>
    <property type="project" value="TreeGrafter"/>
</dbReference>
<evidence type="ECO:0000256" key="8">
    <source>
        <dbReference type="SAM" id="Phobius"/>
    </source>
</evidence>
<evidence type="ECO:0000256" key="4">
    <source>
        <dbReference type="ARBA" id="ARBA00022519"/>
    </source>
</evidence>